<evidence type="ECO:0000256" key="1">
    <source>
        <dbReference type="SAM" id="Coils"/>
    </source>
</evidence>
<keyword evidence="4" id="KW-1185">Reference proteome</keyword>
<keyword evidence="1" id="KW-0175">Coiled coil</keyword>
<accession>A0AAV0NAP6</accession>
<name>A0AAV0NAP6_9ROSI</name>
<gene>
    <name evidence="3" type="ORF">LITE_LOCUS32415</name>
</gene>
<dbReference type="PANTHER" id="PTHR39244:SF5">
    <property type="entry name" value="NATTERIN-3-LIKE"/>
    <property type="match status" value="1"/>
</dbReference>
<evidence type="ECO:0000313" key="4">
    <source>
        <dbReference type="Proteomes" id="UP001154282"/>
    </source>
</evidence>
<evidence type="ECO:0000313" key="3">
    <source>
        <dbReference type="EMBL" id="CAI0455610.1"/>
    </source>
</evidence>
<sequence>MTVLPRFVAIQSRYNQKYLRHRHIQLTNGEQREYLQFSGDDATSLESKFEVVAAGNLGTESAGWVHLKCCYNNKYVKKWAEDNVWLHAGAVDVEEDRLKWDCTLFKPVAYDDVAQPYYGRIGTATTGVVINNVVVRLLHVHLGHYVCLFNEEPYEPYSDCLFTNFHNQPDKDERDVLVITQWDSSSSPSTAPDSSTPTYLTVEEELRQKLAQKDEDLKRLRKENEEALQKLRKEKDDEIQALRKHKDEELRQKDEDLKRLRKENEEALQKLRKEKDDEIQALRKHNDEDLKRLRKENEEALQKLRKEKDDEIQALRKHNDEELRQKLKKKDEEYQTLRTNKDRELEKLRQEKDVELSGLRIQLSAKDVELARIRGELERCGGNSWALLPSHKLLRSRDSASVERIRYLSKRCRVPSPTFETSEPAIGVRFPHILKDLDLRSEGVRYQEVLVVDEETASWPLPKPIHVWPVYYLFNKYNWWSLKTTHPDGGLTMLAYYHEDNPSDVQDYKGRPVALPFTRDHTLFSQQLFFFVDFGLGGREGGEKGGKRGGVGLDWEGERGGDGLWRMAVGWEQGGKWRRKAVGREWGGEIVEGERGRLRVGGGRTIDGEKLCQRGKE</sequence>
<feature type="coiled-coil region" evidence="1">
    <location>
        <begin position="203"/>
        <end position="351"/>
    </location>
</feature>
<dbReference type="AlphaFoldDB" id="A0AAV0NAP6"/>
<dbReference type="Pfam" id="PF07468">
    <property type="entry name" value="Agglutinin"/>
    <property type="match status" value="1"/>
</dbReference>
<dbReference type="SMART" id="SM00791">
    <property type="entry name" value="Agglutinin"/>
    <property type="match status" value="1"/>
</dbReference>
<protein>
    <recommendedName>
        <fullName evidence="2">Agglutinin domain-containing protein</fullName>
    </recommendedName>
</protein>
<reference evidence="3" key="1">
    <citation type="submission" date="2022-08" db="EMBL/GenBank/DDBJ databases">
        <authorList>
            <person name="Gutierrez-Valencia J."/>
        </authorList>
    </citation>
    <scope>NUCLEOTIDE SEQUENCE</scope>
</reference>
<dbReference type="EMBL" id="CAMGYJ010000008">
    <property type="protein sequence ID" value="CAI0455610.1"/>
    <property type="molecule type" value="Genomic_DNA"/>
</dbReference>
<dbReference type="InterPro" id="IPR008998">
    <property type="entry name" value="Agglutinin"/>
</dbReference>
<dbReference type="Proteomes" id="UP001154282">
    <property type="component" value="Unassembled WGS sequence"/>
</dbReference>
<organism evidence="3 4">
    <name type="scientific">Linum tenue</name>
    <dbReference type="NCBI Taxonomy" id="586396"/>
    <lineage>
        <taxon>Eukaryota</taxon>
        <taxon>Viridiplantae</taxon>
        <taxon>Streptophyta</taxon>
        <taxon>Embryophyta</taxon>
        <taxon>Tracheophyta</taxon>
        <taxon>Spermatophyta</taxon>
        <taxon>Magnoliopsida</taxon>
        <taxon>eudicotyledons</taxon>
        <taxon>Gunneridae</taxon>
        <taxon>Pentapetalae</taxon>
        <taxon>rosids</taxon>
        <taxon>fabids</taxon>
        <taxon>Malpighiales</taxon>
        <taxon>Linaceae</taxon>
        <taxon>Linum</taxon>
    </lineage>
</organism>
<dbReference type="Gene3D" id="2.80.10.50">
    <property type="match status" value="1"/>
</dbReference>
<dbReference type="SUPFAM" id="SSF50382">
    <property type="entry name" value="Agglutinin"/>
    <property type="match status" value="1"/>
</dbReference>
<dbReference type="InterPro" id="IPR053237">
    <property type="entry name" value="Natterin_C"/>
</dbReference>
<dbReference type="InterPro" id="IPR036242">
    <property type="entry name" value="Agglutinin_dom_sf"/>
</dbReference>
<feature type="domain" description="Agglutinin" evidence="2">
    <location>
        <begin position="2"/>
        <end position="181"/>
    </location>
</feature>
<dbReference type="PANTHER" id="PTHR39244">
    <property type="entry name" value="NATTERIN-4"/>
    <property type="match status" value="1"/>
</dbReference>
<comment type="caution">
    <text evidence="3">The sequence shown here is derived from an EMBL/GenBank/DDBJ whole genome shotgun (WGS) entry which is preliminary data.</text>
</comment>
<proteinExistence type="predicted"/>
<evidence type="ECO:0000259" key="2">
    <source>
        <dbReference type="SMART" id="SM00791"/>
    </source>
</evidence>